<dbReference type="InterPro" id="IPR036822">
    <property type="entry name" value="CutC-like_dom_sf"/>
</dbReference>
<dbReference type="STRING" id="385682.SAMN05444380_11035"/>
<dbReference type="Pfam" id="PF03932">
    <property type="entry name" value="CutC"/>
    <property type="match status" value="1"/>
</dbReference>
<evidence type="ECO:0000256" key="2">
    <source>
        <dbReference type="HAMAP-Rule" id="MF_00795"/>
    </source>
</evidence>
<dbReference type="AlphaFoldDB" id="A0A1I1ZX11"/>
<comment type="subcellular location">
    <subcellularLocation>
        <location evidence="2">Cytoplasm</location>
    </subcellularLocation>
</comment>
<dbReference type="InterPro" id="IPR005627">
    <property type="entry name" value="CutC-like"/>
</dbReference>
<dbReference type="PANTHER" id="PTHR12598:SF0">
    <property type="entry name" value="COPPER HOMEOSTASIS PROTEIN CUTC HOMOLOG"/>
    <property type="match status" value="1"/>
</dbReference>
<comment type="caution">
    <text evidence="2">Once thought to be involved in copper homeostasis, experiments in E.coli have shown this is not the case.</text>
</comment>
<evidence type="ECO:0000313" key="3">
    <source>
        <dbReference type="EMBL" id="SFE35948.1"/>
    </source>
</evidence>
<dbReference type="PANTHER" id="PTHR12598">
    <property type="entry name" value="COPPER HOMEOSTASIS PROTEIN CUTC"/>
    <property type="match status" value="1"/>
</dbReference>
<dbReference type="InParanoid" id="A0A1I1ZX11"/>
<sequence>MQLEICVFSLEAAIKASQSGADRIELCANPADGGTTPNIGLIKAARKISNLKIFPIIRPRGGNFCYSDAEFEIMKEDIRFAKESGCDGIATGILNRDHTVDEKRLKELVILAEPLEVTFIRAFDVTPDPQKALISIIESGCHRILTSGQANRATQALPLLKKLVKIAGNKISIMAGSGINPENVKSIVEQTGVQEIHASVRTTIPNEDPKMDFLGFGNQLSCNEEQIIKMRKILDTF</sequence>
<keyword evidence="2" id="KW-0963">Cytoplasm</keyword>
<dbReference type="Proteomes" id="UP000181976">
    <property type="component" value="Unassembled WGS sequence"/>
</dbReference>
<accession>A0A1I1ZX11</accession>
<dbReference type="Gene3D" id="3.20.20.380">
    <property type="entry name" value="Copper homeostasis (CutC) domain"/>
    <property type="match status" value="1"/>
</dbReference>
<gene>
    <name evidence="2" type="primary">cutC</name>
    <name evidence="3" type="ORF">SAMN05444380_11035</name>
</gene>
<dbReference type="GO" id="GO:0005737">
    <property type="term" value="C:cytoplasm"/>
    <property type="evidence" value="ECO:0007669"/>
    <property type="project" value="UniProtKB-SubCell"/>
</dbReference>
<dbReference type="eggNOG" id="COG3142">
    <property type="taxonomic scope" value="Bacteria"/>
</dbReference>
<dbReference type="FunFam" id="3.20.20.380:FF:000001">
    <property type="entry name" value="Copper homeostasis protein CutC"/>
    <property type="match status" value="1"/>
</dbReference>
<dbReference type="FunCoup" id="A0A1I1ZX11">
    <property type="interactions" value="139"/>
</dbReference>
<keyword evidence="4" id="KW-1185">Reference proteome</keyword>
<dbReference type="OrthoDB" id="9815677at2"/>
<dbReference type="HAMAP" id="MF_00795">
    <property type="entry name" value="CutC"/>
    <property type="match status" value="1"/>
</dbReference>
<dbReference type="SUPFAM" id="SSF110395">
    <property type="entry name" value="CutC-like"/>
    <property type="match status" value="1"/>
</dbReference>
<reference evidence="3 4" key="1">
    <citation type="submission" date="2016-10" db="EMBL/GenBank/DDBJ databases">
        <authorList>
            <person name="de Groot N.N."/>
        </authorList>
    </citation>
    <scope>NUCLEOTIDE SEQUENCE [LARGE SCALE GENOMIC DNA]</scope>
    <source>
        <strain evidence="3 4">DSM 19012</strain>
    </source>
</reference>
<dbReference type="RefSeq" id="WP_010527167.1">
    <property type="nucleotide sequence ID" value="NZ_AFSL01000035.1"/>
</dbReference>
<dbReference type="EMBL" id="FONA01000010">
    <property type="protein sequence ID" value="SFE35948.1"/>
    <property type="molecule type" value="Genomic_DNA"/>
</dbReference>
<comment type="similarity">
    <text evidence="1 2">Belongs to the CutC family.</text>
</comment>
<protein>
    <recommendedName>
        <fullName evidence="2">PF03932 family protein CutC</fullName>
    </recommendedName>
</protein>
<name>A0A1I1ZX11_9BACT</name>
<organism evidence="3 4">
    <name type="scientific">Thermophagus xiamenensis</name>
    <dbReference type="NCBI Taxonomy" id="385682"/>
    <lineage>
        <taxon>Bacteria</taxon>
        <taxon>Pseudomonadati</taxon>
        <taxon>Bacteroidota</taxon>
        <taxon>Bacteroidia</taxon>
        <taxon>Marinilabiliales</taxon>
        <taxon>Marinilabiliaceae</taxon>
        <taxon>Thermophagus</taxon>
    </lineage>
</organism>
<evidence type="ECO:0000256" key="1">
    <source>
        <dbReference type="ARBA" id="ARBA00007768"/>
    </source>
</evidence>
<dbReference type="GO" id="GO:0005507">
    <property type="term" value="F:copper ion binding"/>
    <property type="evidence" value="ECO:0007669"/>
    <property type="project" value="TreeGrafter"/>
</dbReference>
<evidence type="ECO:0000313" key="4">
    <source>
        <dbReference type="Proteomes" id="UP000181976"/>
    </source>
</evidence>
<proteinExistence type="inferred from homology"/>